<dbReference type="Proteomes" id="UP000504629">
    <property type="component" value="Unplaced"/>
</dbReference>
<reference evidence="5" key="1">
    <citation type="submission" date="2025-08" db="UniProtKB">
        <authorList>
            <consortium name="RefSeq"/>
        </authorList>
    </citation>
    <scope>IDENTIFICATION</scope>
    <source>
        <tissue evidence="5">Silk gland</tissue>
    </source>
</reference>
<protein>
    <submittedName>
        <fullName evidence="5">Serine hydrolase-like protein</fullName>
    </submittedName>
</protein>
<evidence type="ECO:0000256" key="1">
    <source>
        <dbReference type="ARBA" id="ARBA00008645"/>
    </source>
</evidence>
<dbReference type="Pfam" id="PF00561">
    <property type="entry name" value="Abhydrolase_1"/>
    <property type="match status" value="1"/>
</dbReference>
<dbReference type="InterPro" id="IPR000073">
    <property type="entry name" value="AB_hydrolase_1"/>
</dbReference>
<dbReference type="AlphaFoldDB" id="A0A6J2JP86"/>
<dbReference type="SUPFAM" id="SSF53474">
    <property type="entry name" value="alpha/beta-Hydrolases"/>
    <property type="match status" value="1"/>
</dbReference>
<keyword evidence="4" id="KW-1185">Reference proteome</keyword>
<dbReference type="PANTHER" id="PTHR43798">
    <property type="entry name" value="MONOACYLGLYCEROL LIPASE"/>
    <property type="match status" value="1"/>
</dbReference>
<dbReference type="RefSeq" id="XP_028030832.1">
    <property type="nucleotide sequence ID" value="XM_028175031.1"/>
</dbReference>
<dbReference type="Gene3D" id="3.40.50.1820">
    <property type="entry name" value="alpha/beta hydrolase"/>
    <property type="match status" value="1"/>
</dbReference>
<sequence>MSLLEKEWYIQVPWGRMCVVAWGDCCNPPVLLCHGLADSATSFRPLIKLMPEKFYFIGIDLPGCGKSDRFPPGLMINIYDLVYAVNAVAKHFRWDAFNLVGHSLGAIIGKLYNLVYPGKLTKLIEIDPINFYAVPPEKFPKWYKRHFVDYYEQYDKLNAPKGKGKVTTVKEAIAVLRKERGFSEDLAVEALKRSAEPAGDGLLRYTDDMRLKYVTTPAFSAEHMKTLFGSTDTQTLIIKAENSYKNGLYRNTGFLLDEKTYPSRNVRVRSVPGDHNVHVTWPRNVAFYMALYLLYGAEGLSSKAKL</sequence>
<dbReference type="GeneID" id="114243515"/>
<evidence type="ECO:0000259" key="3">
    <source>
        <dbReference type="Pfam" id="PF00561"/>
    </source>
</evidence>
<dbReference type="PANTHER" id="PTHR43798:SF14">
    <property type="entry name" value="SERINE HYDROLASE-LIKE PROTEIN DDB_G0286239"/>
    <property type="match status" value="1"/>
</dbReference>
<evidence type="ECO:0000313" key="4">
    <source>
        <dbReference type="Proteomes" id="UP000504629"/>
    </source>
</evidence>
<feature type="domain" description="AB hydrolase-1" evidence="3">
    <location>
        <begin position="28"/>
        <end position="133"/>
    </location>
</feature>
<organism evidence="4 5">
    <name type="scientific">Bombyx mandarina</name>
    <name type="common">Wild silk moth</name>
    <name type="synonym">Wild silkworm</name>
    <dbReference type="NCBI Taxonomy" id="7092"/>
    <lineage>
        <taxon>Eukaryota</taxon>
        <taxon>Metazoa</taxon>
        <taxon>Ecdysozoa</taxon>
        <taxon>Arthropoda</taxon>
        <taxon>Hexapoda</taxon>
        <taxon>Insecta</taxon>
        <taxon>Pterygota</taxon>
        <taxon>Neoptera</taxon>
        <taxon>Endopterygota</taxon>
        <taxon>Lepidoptera</taxon>
        <taxon>Glossata</taxon>
        <taxon>Ditrysia</taxon>
        <taxon>Bombycoidea</taxon>
        <taxon>Bombycidae</taxon>
        <taxon>Bombycinae</taxon>
        <taxon>Bombyx</taxon>
    </lineage>
</organism>
<dbReference type="GO" id="GO:0016020">
    <property type="term" value="C:membrane"/>
    <property type="evidence" value="ECO:0007669"/>
    <property type="project" value="TreeGrafter"/>
</dbReference>
<dbReference type="GO" id="GO:0016787">
    <property type="term" value="F:hydrolase activity"/>
    <property type="evidence" value="ECO:0007669"/>
    <property type="project" value="UniProtKB-KW"/>
</dbReference>
<accession>A0A6J2JP86</accession>
<gene>
    <name evidence="5" type="primary">LOC114243515</name>
</gene>
<comment type="similarity">
    <text evidence="1">Belongs to the AB hydrolase superfamily.</text>
</comment>
<evidence type="ECO:0000313" key="5">
    <source>
        <dbReference type="RefSeq" id="XP_028030832.1"/>
    </source>
</evidence>
<dbReference type="OrthoDB" id="6431331at2759"/>
<proteinExistence type="inferred from homology"/>
<dbReference type="InterPro" id="IPR050266">
    <property type="entry name" value="AB_hydrolase_sf"/>
</dbReference>
<dbReference type="KEGG" id="bman:114243515"/>
<evidence type="ECO:0000256" key="2">
    <source>
        <dbReference type="ARBA" id="ARBA00022801"/>
    </source>
</evidence>
<dbReference type="InterPro" id="IPR029058">
    <property type="entry name" value="AB_hydrolase_fold"/>
</dbReference>
<name>A0A6J2JP86_BOMMA</name>
<keyword evidence="2" id="KW-0378">Hydrolase</keyword>